<name>A0A9N7UUM8_PLEPL</name>
<dbReference type="Proteomes" id="UP001153269">
    <property type="component" value="Unassembled WGS sequence"/>
</dbReference>
<dbReference type="AlphaFoldDB" id="A0A9N7UUM8"/>
<protein>
    <submittedName>
        <fullName evidence="1">Uncharacterized protein</fullName>
    </submittedName>
</protein>
<accession>A0A9N7UUM8</accession>
<comment type="caution">
    <text evidence="1">The sequence shown here is derived from an EMBL/GenBank/DDBJ whole genome shotgun (WGS) entry which is preliminary data.</text>
</comment>
<proteinExistence type="predicted"/>
<gene>
    <name evidence="1" type="ORF">PLEPLA_LOCUS25162</name>
</gene>
<dbReference type="EMBL" id="CADEAL010001990">
    <property type="protein sequence ID" value="CAB1437129.1"/>
    <property type="molecule type" value="Genomic_DNA"/>
</dbReference>
<sequence length="120" mass="13585">MSPPLRGREVEPELQLLFPLLEFVDFDERDVPTAFTSSPLSPRVCRSDGTCGLSLPSTWRPEKVFVKSSFKRLRRLFYRGRFREDRLLQTSSSSSSLICPHISSVSQPQAAPGEGSWILK</sequence>
<keyword evidence="2" id="KW-1185">Reference proteome</keyword>
<evidence type="ECO:0000313" key="1">
    <source>
        <dbReference type="EMBL" id="CAB1437129.1"/>
    </source>
</evidence>
<organism evidence="1 2">
    <name type="scientific">Pleuronectes platessa</name>
    <name type="common">European plaice</name>
    <dbReference type="NCBI Taxonomy" id="8262"/>
    <lineage>
        <taxon>Eukaryota</taxon>
        <taxon>Metazoa</taxon>
        <taxon>Chordata</taxon>
        <taxon>Craniata</taxon>
        <taxon>Vertebrata</taxon>
        <taxon>Euteleostomi</taxon>
        <taxon>Actinopterygii</taxon>
        <taxon>Neopterygii</taxon>
        <taxon>Teleostei</taxon>
        <taxon>Neoteleostei</taxon>
        <taxon>Acanthomorphata</taxon>
        <taxon>Carangaria</taxon>
        <taxon>Pleuronectiformes</taxon>
        <taxon>Pleuronectoidei</taxon>
        <taxon>Pleuronectidae</taxon>
        <taxon>Pleuronectes</taxon>
    </lineage>
</organism>
<evidence type="ECO:0000313" key="2">
    <source>
        <dbReference type="Proteomes" id="UP001153269"/>
    </source>
</evidence>
<reference evidence="1" key="1">
    <citation type="submission" date="2020-03" db="EMBL/GenBank/DDBJ databases">
        <authorList>
            <person name="Weist P."/>
        </authorList>
    </citation>
    <scope>NUCLEOTIDE SEQUENCE</scope>
</reference>